<comment type="caution">
    <text evidence="1">The sequence shown here is derived from an EMBL/GenBank/DDBJ whole genome shotgun (WGS) entry which is preliminary data.</text>
</comment>
<evidence type="ECO:0000313" key="2">
    <source>
        <dbReference type="Proteomes" id="UP000077271"/>
    </source>
</evidence>
<evidence type="ECO:0000313" key="1">
    <source>
        <dbReference type="EMBL" id="OAH52931.1"/>
    </source>
</evidence>
<reference evidence="1 2" key="1">
    <citation type="submission" date="2016-01" db="EMBL/GenBank/DDBJ databases">
        <title>Investigation of taxonomic status of Bacillus aminovorans.</title>
        <authorList>
            <person name="Verma A."/>
            <person name="Pal Y."/>
            <person name="Krishnamurthi S."/>
        </authorList>
    </citation>
    <scope>NUCLEOTIDE SEQUENCE [LARGE SCALE GENOMIC DNA]</scope>
    <source>
        <strain evidence="1 2">DSM 4337</strain>
    </source>
</reference>
<accession>A0A177KK28</accession>
<organism evidence="1 2">
    <name type="scientific">Domibacillus aminovorans</name>
    <dbReference type="NCBI Taxonomy" id="29332"/>
    <lineage>
        <taxon>Bacteria</taxon>
        <taxon>Bacillati</taxon>
        <taxon>Bacillota</taxon>
        <taxon>Bacilli</taxon>
        <taxon>Bacillales</taxon>
        <taxon>Bacillaceae</taxon>
        <taxon>Domibacillus</taxon>
    </lineage>
</organism>
<sequence length="107" mass="12644">MKTYVTVCFEENESNPGETIIYAGPSKIEAFSVEFAEKVYVWINGWEMEVYTRGEEPSSDKWILESNEVESIKKDIDWIEKDIENISKQLDERKLVLKEYKEILEEL</sequence>
<gene>
    <name evidence="1" type="ORF">AWH48_14115</name>
</gene>
<dbReference type="Proteomes" id="UP000077271">
    <property type="component" value="Unassembled WGS sequence"/>
</dbReference>
<protein>
    <submittedName>
        <fullName evidence="1">Uncharacterized protein</fullName>
    </submittedName>
</protein>
<proteinExistence type="predicted"/>
<name>A0A177KK28_9BACI</name>
<dbReference type="RefSeq" id="WP_063975660.1">
    <property type="nucleotide sequence ID" value="NZ_LQWZ01000037.1"/>
</dbReference>
<dbReference type="AlphaFoldDB" id="A0A177KK28"/>
<dbReference type="EMBL" id="LQWZ01000037">
    <property type="protein sequence ID" value="OAH52931.1"/>
    <property type="molecule type" value="Genomic_DNA"/>
</dbReference>